<dbReference type="Pfam" id="PF11188">
    <property type="entry name" value="DUF2975"/>
    <property type="match status" value="1"/>
</dbReference>
<keyword evidence="3" id="KW-1185">Reference proteome</keyword>
<keyword evidence="1" id="KW-0472">Membrane</keyword>
<evidence type="ECO:0000313" key="3">
    <source>
        <dbReference type="Proteomes" id="UP000238949"/>
    </source>
</evidence>
<dbReference type="AlphaFoldDB" id="A0A2S9VAL1"/>
<keyword evidence="1" id="KW-1133">Transmembrane helix</keyword>
<feature type="transmembrane region" description="Helical" evidence="1">
    <location>
        <begin position="149"/>
        <end position="172"/>
    </location>
</feature>
<dbReference type="Proteomes" id="UP000238949">
    <property type="component" value="Unassembled WGS sequence"/>
</dbReference>
<keyword evidence="1" id="KW-0812">Transmembrane</keyword>
<proteinExistence type="predicted"/>
<dbReference type="InterPro" id="IPR021354">
    <property type="entry name" value="DUF2975"/>
</dbReference>
<comment type="caution">
    <text evidence="2">The sequence shown here is derived from an EMBL/GenBank/DDBJ whole genome shotgun (WGS) entry which is preliminary data.</text>
</comment>
<evidence type="ECO:0000313" key="2">
    <source>
        <dbReference type="EMBL" id="PRO73464.1"/>
    </source>
</evidence>
<dbReference type="EMBL" id="PVNP01000112">
    <property type="protein sequence ID" value="PRO73464.1"/>
    <property type="molecule type" value="Genomic_DNA"/>
</dbReference>
<evidence type="ECO:0000256" key="1">
    <source>
        <dbReference type="SAM" id="Phobius"/>
    </source>
</evidence>
<dbReference type="RefSeq" id="WP_105934651.1">
    <property type="nucleotide sequence ID" value="NZ_PVNP01000112.1"/>
</dbReference>
<sequence length="222" mass="24522">MTSQESSDIMNTSSQLPAPKYTPALKTWFDFLYYLSGLAMLVGAGFILVVGLNIPGEISERHTDIEYWFNATVIANDVTAAASEIMQVDGKLKLNNTSGRAAFFIANTDSILISGIFSLLAFYNLRKLFANLATQRIFDLENVAYVKKLGLLILVYSLVSPFLTYLCGMAILAEIGEFHKQLQLSPYVSIPIEGILISGALLVLAQILEYAFQMKQEQSLTI</sequence>
<gene>
    <name evidence="2" type="ORF">C6Y40_11150</name>
</gene>
<organism evidence="2 3">
    <name type="scientific">Alteromonas alba</name>
    <dbReference type="NCBI Taxonomy" id="2079529"/>
    <lineage>
        <taxon>Bacteria</taxon>
        <taxon>Pseudomonadati</taxon>
        <taxon>Pseudomonadota</taxon>
        <taxon>Gammaproteobacteria</taxon>
        <taxon>Alteromonadales</taxon>
        <taxon>Alteromonadaceae</taxon>
        <taxon>Alteromonas/Salinimonas group</taxon>
        <taxon>Alteromonas</taxon>
    </lineage>
</organism>
<accession>A0A2S9VAL1</accession>
<feature type="transmembrane region" description="Helical" evidence="1">
    <location>
        <begin position="101"/>
        <end position="123"/>
    </location>
</feature>
<feature type="transmembrane region" description="Helical" evidence="1">
    <location>
        <begin position="184"/>
        <end position="208"/>
    </location>
</feature>
<name>A0A2S9VAL1_9ALTE</name>
<reference evidence="3" key="1">
    <citation type="journal article" date="2020" name="Int. J. Syst. Evol. Microbiol.">
        <title>Alteromonas alba sp. nov., a marine bacterium isolated from the seawater of the West Pacific Ocean.</title>
        <authorList>
            <person name="Sun C."/>
            <person name="Wu Y.-H."/>
            <person name="Xamxidin M."/>
            <person name="Cheng H."/>
            <person name="Xu X.-W."/>
        </authorList>
    </citation>
    <scope>NUCLEOTIDE SEQUENCE [LARGE SCALE GENOMIC DNA]</scope>
    <source>
        <strain evidence="3">190</strain>
    </source>
</reference>
<feature type="transmembrane region" description="Helical" evidence="1">
    <location>
        <begin position="31"/>
        <end position="52"/>
    </location>
</feature>
<protein>
    <recommendedName>
        <fullName evidence="4">DUF2975 domain-containing protein</fullName>
    </recommendedName>
</protein>
<evidence type="ECO:0008006" key="4">
    <source>
        <dbReference type="Google" id="ProtNLM"/>
    </source>
</evidence>